<dbReference type="STRING" id="497965.Cyan7822_3020"/>
<evidence type="ECO:0000256" key="2">
    <source>
        <dbReference type="ARBA" id="ARBA00022806"/>
    </source>
</evidence>
<keyword evidence="2" id="KW-0378">Hydrolase</keyword>
<dbReference type="AlphaFoldDB" id="E0U8W1"/>
<evidence type="ECO:0000313" key="5">
    <source>
        <dbReference type="EMBL" id="ADN14975.1"/>
    </source>
</evidence>
<dbReference type="InterPro" id="IPR038726">
    <property type="entry name" value="PDDEXK_AddAB-type"/>
</dbReference>
<evidence type="ECO:0000256" key="3">
    <source>
        <dbReference type="ARBA" id="ARBA00023204"/>
    </source>
</evidence>
<dbReference type="Gene3D" id="3.90.320.10">
    <property type="match status" value="1"/>
</dbReference>
<keyword evidence="6" id="KW-1185">Reference proteome</keyword>
<dbReference type="EMBL" id="CP002198">
    <property type="protein sequence ID" value="ADN14975.1"/>
    <property type="molecule type" value="Genomic_DNA"/>
</dbReference>
<keyword evidence="1" id="KW-0227">DNA damage</keyword>
<keyword evidence="2" id="KW-0347">Helicase</keyword>
<reference evidence="6" key="1">
    <citation type="journal article" date="2011" name="MBio">
        <title>Novel metabolic attributes of the genus Cyanothece, comprising a group of unicellular nitrogen-fixing Cyanobacteria.</title>
        <authorList>
            <person name="Bandyopadhyay A."/>
            <person name="Elvitigala T."/>
            <person name="Welsh E."/>
            <person name="Stockel J."/>
            <person name="Liberton M."/>
            <person name="Min H."/>
            <person name="Sherman L.A."/>
            <person name="Pakrasi H.B."/>
        </authorList>
    </citation>
    <scope>NUCLEOTIDE SEQUENCE [LARGE SCALE GENOMIC DNA]</scope>
    <source>
        <strain evidence="6">PCC 7822</strain>
    </source>
</reference>
<dbReference type="KEGG" id="cyj:Cyan7822_3020"/>
<sequence>MTQLPLPQHPIKTPLIRLSQGQLNLLETCPPQFQRIYLEQLTTPLQYEQHLKLRWGSQFHQLMQQKELGLPIDPLLEQDQELQQAIIALRETAPELWQSEQNIWREAEHSRTLGFKNYLLTVVYDLLILGNSQAKILDWKTYLQPENPHKLAQNWQTRLYLYVLAETTNYLPEQLSMTYWFVKLPTRPESLTFSYSQILHEKTRQDLNYLLTQLEQWLENYFNKGKDFPHFSSCQTSCPYYSAFESRFKPEKIILKSIDEIDEVPF</sequence>
<evidence type="ECO:0000256" key="1">
    <source>
        <dbReference type="ARBA" id="ARBA00022763"/>
    </source>
</evidence>
<dbReference type="RefSeq" id="WP_013323068.1">
    <property type="nucleotide sequence ID" value="NC_014501.1"/>
</dbReference>
<feature type="domain" description="PD-(D/E)XK endonuclease-like" evidence="4">
    <location>
        <begin position="17"/>
        <end position="241"/>
    </location>
</feature>
<name>E0U8W1_GLOV7</name>
<proteinExistence type="predicted"/>
<evidence type="ECO:0000259" key="4">
    <source>
        <dbReference type="Pfam" id="PF12705"/>
    </source>
</evidence>
<accession>E0U8W1</accession>
<organism evidence="5 6">
    <name type="scientific">Gloeothece verrucosa (strain PCC 7822)</name>
    <name type="common">Cyanothece sp. (strain PCC 7822)</name>
    <dbReference type="NCBI Taxonomy" id="497965"/>
    <lineage>
        <taxon>Bacteria</taxon>
        <taxon>Bacillati</taxon>
        <taxon>Cyanobacteriota</taxon>
        <taxon>Cyanophyceae</taxon>
        <taxon>Oscillatoriophycideae</taxon>
        <taxon>Chroococcales</taxon>
        <taxon>Aphanothecaceae</taxon>
        <taxon>Gloeothece</taxon>
        <taxon>Gloeothece verrucosa</taxon>
    </lineage>
</organism>
<dbReference type="GO" id="GO:0006281">
    <property type="term" value="P:DNA repair"/>
    <property type="evidence" value="ECO:0007669"/>
    <property type="project" value="UniProtKB-KW"/>
</dbReference>
<dbReference type="OrthoDB" id="450180at2"/>
<dbReference type="HOGENOM" id="CLU_070318_1_0_3"/>
<keyword evidence="2" id="KW-0067">ATP-binding</keyword>
<dbReference type="InterPro" id="IPR011604">
    <property type="entry name" value="PDDEXK-like_dom_sf"/>
</dbReference>
<evidence type="ECO:0000313" key="6">
    <source>
        <dbReference type="Proteomes" id="UP000008206"/>
    </source>
</evidence>
<protein>
    <recommendedName>
        <fullName evidence="4">PD-(D/E)XK endonuclease-like domain-containing protein</fullName>
    </recommendedName>
</protein>
<dbReference type="eggNOG" id="COG2887">
    <property type="taxonomic scope" value="Bacteria"/>
</dbReference>
<dbReference type="Proteomes" id="UP000008206">
    <property type="component" value="Chromosome"/>
</dbReference>
<keyword evidence="2" id="KW-0547">Nucleotide-binding</keyword>
<dbReference type="Pfam" id="PF12705">
    <property type="entry name" value="PDDEXK_1"/>
    <property type="match status" value="1"/>
</dbReference>
<keyword evidence="3" id="KW-0234">DNA repair</keyword>
<gene>
    <name evidence="5" type="ordered locus">Cyan7822_3020</name>
</gene>
<dbReference type="GO" id="GO:0004386">
    <property type="term" value="F:helicase activity"/>
    <property type="evidence" value="ECO:0007669"/>
    <property type="project" value="UniProtKB-KW"/>
</dbReference>